<feature type="non-terminal residue" evidence="2">
    <location>
        <position position="75"/>
    </location>
</feature>
<dbReference type="Pfam" id="PF00817">
    <property type="entry name" value="IMS"/>
    <property type="match status" value="1"/>
</dbReference>
<proteinExistence type="predicted"/>
<accession>A0ABT1UNA3</accession>
<dbReference type="PANTHER" id="PTHR11076:SF34">
    <property type="entry name" value="PROTEIN UMUC"/>
    <property type="match status" value="1"/>
</dbReference>
<evidence type="ECO:0000313" key="2">
    <source>
        <dbReference type="EMBL" id="MCQ8183722.1"/>
    </source>
</evidence>
<comment type="caution">
    <text evidence="2">The sequence shown here is derived from an EMBL/GenBank/DDBJ whole genome shotgun (WGS) entry which is preliminary data.</text>
</comment>
<gene>
    <name evidence="2" type="ORF">NP603_21645</name>
</gene>
<dbReference type="Gene3D" id="3.40.1170.60">
    <property type="match status" value="1"/>
</dbReference>
<dbReference type="PROSITE" id="PS50173">
    <property type="entry name" value="UMUC"/>
    <property type="match status" value="1"/>
</dbReference>
<dbReference type="InterPro" id="IPR050116">
    <property type="entry name" value="DNA_polymerase-Y"/>
</dbReference>
<feature type="domain" description="UmuC" evidence="1">
    <location>
        <begin position="2"/>
        <end position="75"/>
    </location>
</feature>
<organism evidence="2 3">
    <name type="scientific">Methylomonas aurea</name>
    <dbReference type="NCBI Taxonomy" id="2952224"/>
    <lineage>
        <taxon>Bacteria</taxon>
        <taxon>Pseudomonadati</taxon>
        <taxon>Pseudomonadota</taxon>
        <taxon>Gammaproteobacteria</taxon>
        <taxon>Methylococcales</taxon>
        <taxon>Methylococcaceae</taxon>
        <taxon>Methylomonas</taxon>
    </lineage>
</organism>
<dbReference type="InterPro" id="IPR043502">
    <property type="entry name" value="DNA/RNA_pol_sf"/>
</dbReference>
<evidence type="ECO:0000259" key="1">
    <source>
        <dbReference type="PROSITE" id="PS50173"/>
    </source>
</evidence>
<dbReference type="InterPro" id="IPR001126">
    <property type="entry name" value="UmuC"/>
</dbReference>
<sequence length="75" mass="8371">MIGLVDCNNFYVSCERVFRPDLIGKPVAVLSNNDGCIVARSNEVKALGIKMGVPLFQVRQLVDQHQIQLFSSNYT</sequence>
<name>A0ABT1UNA3_9GAMM</name>
<dbReference type="PANTHER" id="PTHR11076">
    <property type="entry name" value="DNA REPAIR POLYMERASE UMUC / TRANSFERASE FAMILY MEMBER"/>
    <property type="match status" value="1"/>
</dbReference>
<dbReference type="SUPFAM" id="SSF56672">
    <property type="entry name" value="DNA/RNA polymerases"/>
    <property type="match status" value="1"/>
</dbReference>
<reference evidence="2 3" key="1">
    <citation type="submission" date="2022-07" db="EMBL/GenBank/DDBJ databases">
        <title>Methylomonas rivi sp. nov., Methylomonas rosea sp. nov., Methylomonas aureus sp. nov. and Methylomonas subterranea sp. nov., four novel methanotrophs isolated from a freshwater creek and the deep terrestrial subsurface.</title>
        <authorList>
            <person name="Abin C."/>
            <person name="Sankaranarayanan K."/>
            <person name="Garner C."/>
            <person name="Sindelar R."/>
            <person name="Kotary K."/>
            <person name="Garner R."/>
            <person name="Barclay S."/>
            <person name="Lawson P."/>
            <person name="Krumholz L."/>
        </authorList>
    </citation>
    <scope>NUCLEOTIDE SEQUENCE [LARGE SCALE GENOMIC DNA]</scope>
    <source>
        <strain evidence="2 3">SURF-1</strain>
    </source>
</reference>
<keyword evidence="3" id="KW-1185">Reference proteome</keyword>
<dbReference type="Proteomes" id="UP001524569">
    <property type="component" value="Unassembled WGS sequence"/>
</dbReference>
<evidence type="ECO:0000313" key="3">
    <source>
        <dbReference type="Proteomes" id="UP001524569"/>
    </source>
</evidence>
<dbReference type="EMBL" id="JANIBM010000074">
    <property type="protein sequence ID" value="MCQ8183722.1"/>
    <property type="molecule type" value="Genomic_DNA"/>
</dbReference>
<protein>
    <submittedName>
        <fullName evidence="2">DNA polymerase V subunit UmuC</fullName>
    </submittedName>
</protein>